<dbReference type="RefSeq" id="WP_147328506.1">
    <property type="nucleotide sequence ID" value="NZ_CP144375.1"/>
</dbReference>
<reference evidence="2 3" key="1">
    <citation type="submission" date="2018-08" db="EMBL/GenBank/DDBJ databases">
        <title>Genomic Encyclopedia of Archaeal and Bacterial Type Strains, Phase II (KMG-II): from individual species to whole genera.</title>
        <authorList>
            <person name="Goeker M."/>
        </authorList>
    </citation>
    <scope>NUCLEOTIDE SEQUENCE [LARGE SCALE GENOMIC DNA]</scope>
    <source>
        <strain evidence="2 3">DSM 45791</strain>
    </source>
</reference>
<evidence type="ECO:0000256" key="1">
    <source>
        <dbReference type="SAM" id="MobiDB-lite"/>
    </source>
</evidence>
<proteinExistence type="predicted"/>
<organism evidence="2 3">
    <name type="scientific">Kutzneria buriramensis</name>
    <dbReference type="NCBI Taxonomy" id="1045776"/>
    <lineage>
        <taxon>Bacteria</taxon>
        <taxon>Bacillati</taxon>
        <taxon>Actinomycetota</taxon>
        <taxon>Actinomycetes</taxon>
        <taxon>Pseudonocardiales</taxon>
        <taxon>Pseudonocardiaceae</taxon>
        <taxon>Kutzneria</taxon>
    </lineage>
</organism>
<comment type="caution">
    <text evidence="2">The sequence shown here is derived from an EMBL/GenBank/DDBJ whole genome shotgun (WGS) entry which is preliminary data.</text>
</comment>
<name>A0A3E0HP44_9PSEU</name>
<evidence type="ECO:0000313" key="3">
    <source>
        <dbReference type="Proteomes" id="UP000256269"/>
    </source>
</evidence>
<dbReference type="AlphaFoldDB" id="A0A3E0HP44"/>
<gene>
    <name evidence="2" type="ORF">BCF44_105150</name>
</gene>
<dbReference type="EMBL" id="QUNO01000005">
    <property type="protein sequence ID" value="REH48292.1"/>
    <property type="molecule type" value="Genomic_DNA"/>
</dbReference>
<dbReference type="Proteomes" id="UP000256269">
    <property type="component" value="Unassembled WGS sequence"/>
</dbReference>
<feature type="region of interest" description="Disordered" evidence="1">
    <location>
        <begin position="91"/>
        <end position="126"/>
    </location>
</feature>
<dbReference type="OrthoDB" id="4462574at2"/>
<feature type="compositionally biased region" description="Basic and acidic residues" evidence="1">
    <location>
        <begin position="91"/>
        <end position="104"/>
    </location>
</feature>
<keyword evidence="3" id="KW-1185">Reference proteome</keyword>
<accession>A0A3E0HP44</accession>
<evidence type="ECO:0000313" key="2">
    <source>
        <dbReference type="EMBL" id="REH48292.1"/>
    </source>
</evidence>
<sequence>MTDLAWYWLRPVQVNGEPYVLHAFAGRELYPPRIAVGAPTLYAAACMRLRFLPPARAPREGLPLLERCPDCAVQMFQAHADGITVFAPLRRDELKRPPEPRPTDRLTPYVEPSDGASPDHRSPDIPSTVERALRSVAYPQGSYALYQLVCGYADAGAGTLDLVALVEGWSRARHHDGPPLGLDTITQVLDCADALERGGFLLRTEDPGGERWTALLKGAKRQIPGSQRRMWGETT</sequence>
<protein>
    <submittedName>
        <fullName evidence="2">Uncharacterized protein</fullName>
    </submittedName>
</protein>